<protein>
    <submittedName>
        <fullName evidence="2">Alveolin 2</fullName>
    </submittedName>
</protein>
<reference evidence="2" key="1">
    <citation type="journal article" date="2013" name="Eukaryot. Cell">
        <title>Characterization of TtALV2, an Essential Charged Repeat Motif Protein of the Tetrahymena thermophila Membrane Skeleton.</title>
        <authorList>
            <person name="El-Haddad H."/>
            <person name="Przyborski J.M."/>
            <person name="Kraft L.G."/>
            <person name="McFadden G.I."/>
            <person name="Waller R.F."/>
            <person name="Gould S.B."/>
        </authorList>
    </citation>
    <scope>NUCLEOTIDE SEQUENCE</scope>
</reference>
<gene>
    <name evidence="2" type="primary">ALV2</name>
</gene>
<feature type="coiled-coil region" evidence="1">
    <location>
        <begin position="239"/>
        <end position="301"/>
    </location>
</feature>
<accession>C1K2E7</accession>
<evidence type="ECO:0000256" key="1">
    <source>
        <dbReference type="SAM" id="Coils"/>
    </source>
</evidence>
<feature type="coiled-coil region" evidence="1">
    <location>
        <begin position="112"/>
        <end position="139"/>
    </location>
</feature>
<keyword evidence="1" id="KW-0175">Coiled coil</keyword>
<dbReference type="EMBL" id="FJ789659">
    <property type="protein sequence ID" value="ACO05021.1"/>
    <property type="molecule type" value="mRNA"/>
</dbReference>
<evidence type="ECO:0000313" key="2">
    <source>
        <dbReference type="EMBL" id="ACO05021.1"/>
    </source>
</evidence>
<dbReference type="AlphaFoldDB" id="C1K2E7"/>
<proteinExistence type="evidence at transcript level"/>
<name>C1K2E7_TETTH</name>
<sequence length="582" mass="67868">MSIQSSNFGSLNKNTLDLQFREYGNIDDVLKYQKSRIIQSSDIEQQQGSGSNNALILSCPISHECDSLNNRIIIPNAQTILQETIQTDTANLLGSLEAGNIPQKSGLQKNQSEFLEQKLNSMKQKHKQLQQQLSEVSKIDSVSNKKKNVVHSQSTQGFFKGGVSTSNLDMFNFGSLKNQIKQMDVISNILSSIQLKPNNNQQKDIEVIIEKNDLYRILKILIDQLVSYIEKLNQVVSERDIIDIQRQNAEKLNNELKETIRILEEELKIYKNQSTETKIELEKQKALYDILEKKYLDLLKRKQEVKIINKETVKEIVIEKPIEILKEINNVRIVKQKKEVRKIIRPQAEVKHTIEKKLHILEREKIVPQIQVIEKVKEIPKIEFVDKEKVIEKPFFVEKLVDRFVEVPRFIPKEVLVDRPVYVDRPVEKIVKVPQIVEKEKLVERPVFIEKPVDRFIEKETFIDRPVYIQEPPVHIEKVIEVPKIIEKQKIIDRPIYINQPRIERVIEKPVFINKYEPINSQLVNSYSTPTISTQFNSPAANYQRFIPEQISRQNNFLSPFNSIQQTFSQDLTSPSYIKQYV</sequence>
<organism evidence="2">
    <name type="scientific">Tetrahymena thermophila</name>
    <dbReference type="NCBI Taxonomy" id="5911"/>
    <lineage>
        <taxon>Eukaryota</taxon>
        <taxon>Sar</taxon>
        <taxon>Alveolata</taxon>
        <taxon>Ciliophora</taxon>
        <taxon>Intramacronucleata</taxon>
        <taxon>Oligohymenophorea</taxon>
        <taxon>Hymenostomatida</taxon>
        <taxon>Tetrahymenina</taxon>
        <taxon>Tetrahymenidae</taxon>
        <taxon>Tetrahymena</taxon>
    </lineage>
</organism>